<dbReference type="Proteomes" id="UP000793456">
    <property type="component" value="Chromosome III"/>
</dbReference>
<sequence>MPKHHFPRTSKTPMLKSKMPPTEQKAINRADIQDTDMEAIMDTIVDSLFCFFVTLGAVPIIRCPRGNAAEMVAVVSSHNNKTSAIIIQSKDKNLDSL</sequence>
<keyword evidence="2" id="KW-1185">Reference proteome</keyword>
<dbReference type="EMBL" id="CM011676">
    <property type="protein sequence ID" value="TMS21398.1"/>
    <property type="molecule type" value="Genomic_DNA"/>
</dbReference>
<evidence type="ECO:0000313" key="1">
    <source>
        <dbReference type="EMBL" id="TMS21398.1"/>
    </source>
</evidence>
<protein>
    <submittedName>
        <fullName evidence="1">Uncharacterized protein</fullName>
    </submittedName>
</protein>
<evidence type="ECO:0000313" key="2">
    <source>
        <dbReference type="Proteomes" id="UP000793456"/>
    </source>
</evidence>
<name>A0ACD3RRZ0_LARCR</name>
<accession>A0ACD3RRZ0</accession>
<comment type="caution">
    <text evidence="1">The sequence shown here is derived from an EMBL/GenBank/DDBJ whole genome shotgun (WGS) entry which is preliminary data.</text>
</comment>
<organism evidence="1 2">
    <name type="scientific">Larimichthys crocea</name>
    <name type="common">Large yellow croaker</name>
    <name type="synonym">Pseudosciaena crocea</name>
    <dbReference type="NCBI Taxonomy" id="215358"/>
    <lineage>
        <taxon>Eukaryota</taxon>
        <taxon>Metazoa</taxon>
        <taxon>Chordata</taxon>
        <taxon>Craniata</taxon>
        <taxon>Vertebrata</taxon>
        <taxon>Euteleostomi</taxon>
        <taxon>Actinopterygii</taxon>
        <taxon>Neopterygii</taxon>
        <taxon>Teleostei</taxon>
        <taxon>Neoteleostei</taxon>
        <taxon>Acanthomorphata</taxon>
        <taxon>Eupercaria</taxon>
        <taxon>Sciaenidae</taxon>
        <taxon>Larimichthys</taxon>
    </lineage>
</organism>
<reference evidence="1" key="1">
    <citation type="submission" date="2018-11" db="EMBL/GenBank/DDBJ databases">
        <title>The sequence and de novo assembly of Larimichthys crocea genome using PacBio and Hi-C technologies.</title>
        <authorList>
            <person name="Xu P."/>
            <person name="Chen B."/>
            <person name="Zhou Z."/>
            <person name="Ke Q."/>
            <person name="Wu Y."/>
            <person name="Bai H."/>
            <person name="Pu F."/>
        </authorList>
    </citation>
    <scope>NUCLEOTIDE SEQUENCE</scope>
    <source>
        <tissue evidence="1">Muscle</tissue>
    </source>
</reference>
<proteinExistence type="predicted"/>
<gene>
    <name evidence="1" type="ORF">E3U43_015371</name>
</gene>